<evidence type="ECO:0000256" key="1">
    <source>
        <dbReference type="ARBA" id="ARBA00011925"/>
    </source>
</evidence>
<dbReference type="GO" id="GO:0042054">
    <property type="term" value="F:histone methyltransferase activity"/>
    <property type="evidence" value="ECO:0007669"/>
    <property type="project" value="TreeGrafter"/>
</dbReference>
<keyword evidence="4 6" id="KW-0949">S-adenosyl-L-methionine</keyword>
<evidence type="ECO:0000313" key="11">
    <source>
        <dbReference type="Proteomes" id="UP001295684"/>
    </source>
</evidence>
<dbReference type="PROSITE" id="PS51678">
    <property type="entry name" value="SAM_MT_PRMT"/>
    <property type="match status" value="1"/>
</dbReference>
<evidence type="ECO:0000256" key="2">
    <source>
        <dbReference type="ARBA" id="ARBA00022603"/>
    </source>
</evidence>
<feature type="domain" description="Methyltransferase" evidence="8">
    <location>
        <begin position="124"/>
        <end position="221"/>
    </location>
</feature>
<accession>A0AAD1UTQ7</accession>
<dbReference type="PANTHER" id="PTHR11006">
    <property type="entry name" value="PROTEIN ARGININE N-METHYLTRANSFERASE"/>
    <property type="match status" value="1"/>
</dbReference>
<gene>
    <name evidence="10" type="ORF">ECRASSUSDP1_LOCUS12692</name>
</gene>
<feature type="region of interest" description="Disordered" evidence="7">
    <location>
        <begin position="1"/>
        <end position="33"/>
    </location>
</feature>
<evidence type="ECO:0000259" key="8">
    <source>
        <dbReference type="Pfam" id="PF13649"/>
    </source>
</evidence>
<proteinExistence type="predicted"/>
<keyword evidence="3 6" id="KW-0808">Transferase</keyword>
<dbReference type="GO" id="GO:0005634">
    <property type="term" value="C:nucleus"/>
    <property type="evidence" value="ECO:0007669"/>
    <property type="project" value="TreeGrafter"/>
</dbReference>
<dbReference type="Pfam" id="PF13649">
    <property type="entry name" value="Methyltransf_25"/>
    <property type="match status" value="1"/>
</dbReference>
<evidence type="ECO:0000259" key="9">
    <source>
        <dbReference type="Pfam" id="PF22528"/>
    </source>
</evidence>
<organism evidence="10 11">
    <name type="scientific">Euplotes crassus</name>
    <dbReference type="NCBI Taxonomy" id="5936"/>
    <lineage>
        <taxon>Eukaryota</taxon>
        <taxon>Sar</taxon>
        <taxon>Alveolata</taxon>
        <taxon>Ciliophora</taxon>
        <taxon>Intramacronucleata</taxon>
        <taxon>Spirotrichea</taxon>
        <taxon>Hypotrichia</taxon>
        <taxon>Euplotida</taxon>
        <taxon>Euplotidae</taxon>
        <taxon>Moneuplotes</taxon>
    </lineage>
</organism>
<name>A0AAD1UTQ7_EUPCR</name>
<comment type="caution">
    <text evidence="10">The sequence shown here is derived from an EMBL/GenBank/DDBJ whole genome shotgun (WGS) entry which is preliminary data.</text>
</comment>
<dbReference type="GO" id="GO:0032259">
    <property type="term" value="P:methylation"/>
    <property type="evidence" value="ECO:0007669"/>
    <property type="project" value="UniProtKB-KW"/>
</dbReference>
<comment type="catalytic activity">
    <reaction evidence="5">
        <text>L-arginyl-[protein] + S-adenosyl-L-methionine = N(omega)-methyl-L-arginyl-[protein] + S-adenosyl-L-homocysteine + H(+)</text>
        <dbReference type="Rhea" id="RHEA:48100"/>
        <dbReference type="Rhea" id="RHEA-COMP:10532"/>
        <dbReference type="Rhea" id="RHEA-COMP:11990"/>
        <dbReference type="ChEBI" id="CHEBI:15378"/>
        <dbReference type="ChEBI" id="CHEBI:29965"/>
        <dbReference type="ChEBI" id="CHEBI:57856"/>
        <dbReference type="ChEBI" id="CHEBI:59789"/>
        <dbReference type="ChEBI" id="CHEBI:65280"/>
    </reaction>
    <physiologicalReaction direction="left-to-right" evidence="5">
        <dbReference type="Rhea" id="RHEA:48101"/>
    </physiologicalReaction>
</comment>
<dbReference type="AlphaFoldDB" id="A0AAD1UTQ7"/>
<dbReference type="InterPro" id="IPR055135">
    <property type="entry name" value="PRMT_dom"/>
</dbReference>
<dbReference type="InterPro" id="IPR025799">
    <property type="entry name" value="Arg_MeTrfase"/>
</dbReference>
<dbReference type="InterPro" id="IPR029063">
    <property type="entry name" value="SAM-dependent_MTases_sf"/>
</dbReference>
<dbReference type="Pfam" id="PF22528">
    <property type="entry name" value="PRMT_C"/>
    <property type="match status" value="1"/>
</dbReference>
<dbReference type="CDD" id="cd02440">
    <property type="entry name" value="AdoMet_MTases"/>
    <property type="match status" value="1"/>
</dbReference>
<dbReference type="FunFam" id="2.70.160.11:FF:000001">
    <property type="entry name" value="Blast:Protein arginine N-methyltransferase 1"/>
    <property type="match status" value="1"/>
</dbReference>
<dbReference type="Gene3D" id="2.70.160.11">
    <property type="entry name" value="Hnrnp arginine n-methyltransferase1"/>
    <property type="match status" value="1"/>
</dbReference>
<evidence type="ECO:0000256" key="7">
    <source>
        <dbReference type="SAM" id="MobiDB-lite"/>
    </source>
</evidence>
<evidence type="ECO:0000256" key="6">
    <source>
        <dbReference type="PROSITE-ProRule" id="PRU01015"/>
    </source>
</evidence>
<dbReference type="PANTHER" id="PTHR11006:SF53">
    <property type="entry name" value="PROTEIN ARGININE N-METHYLTRANSFERASE 3"/>
    <property type="match status" value="1"/>
</dbReference>
<dbReference type="Gene3D" id="3.40.50.150">
    <property type="entry name" value="Vaccinia Virus protein VP39"/>
    <property type="match status" value="1"/>
</dbReference>
<dbReference type="Proteomes" id="UP001295684">
    <property type="component" value="Unassembled WGS sequence"/>
</dbReference>
<protein>
    <recommendedName>
        <fullName evidence="1">type I protein arginine methyltransferase</fullName>
        <ecNumber evidence="1">2.1.1.319</ecNumber>
    </recommendedName>
</protein>
<keyword evidence="11" id="KW-1185">Reference proteome</keyword>
<dbReference type="FunFam" id="3.40.50.150:FF:000003">
    <property type="entry name" value="Blast:Protein arginine N-methyltransferase 1"/>
    <property type="match status" value="1"/>
</dbReference>
<evidence type="ECO:0000313" key="10">
    <source>
        <dbReference type="EMBL" id="CAI2371370.1"/>
    </source>
</evidence>
<feature type="domain" description="Protein arginine N-methyltransferase" evidence="9">
    <location>
        <begin position="226"/>
        <end position="388"/>
    </location>
</feature>
<sequence>MESTPAWQESLEDIIPVDQDMHAEEETKKKGKVVKPAGGKRYNKFNLKETNEEGFTGPPSSWFNDEAFKKGLVADFAKKEGADYYFESYSNFYIHEEMLKDKVRTESYRSAIENNPEAFKDKVVLDIGCGTGVLSIFAARAGAKHVYGIDNADIVHYAREIVKQNGFEKQITIIQGKVEEIDLPVEKVDIIISEWMGYFLLYESMLDTVLFARDKWLQSGGIILPDKCTMHVAAIEDKDYKTKKLNFWNNVYGIDMSCLTPASFVEPVIDSMSYDPINTTEDTFFEIDLYTVKTEDLEFSNTYNIQMMRDDTIHGIVTWFDIFFGNMKHDVKFSTGPYEQVTHWKQTVFYFNGEYKLKEGDIISGSIACKKSSENFRACDIKISYHIRPQSNKFEDIDCQVLQYKLR</sequence>
<dbReference type="GO" id="GO:0035242">
    <property type="term" value="F:protein-arginine omega-N asymmetric methyltransferase activity"/>
    <property type="evidence" value="ECO:0007669"/>
    <property type="project" value="UniProtKB-EC"/>
</dbReference>
<dbReference type="EMBL" id="CAMPGE010012602">
    <property type="protein sequence ID" value="CAI2371370.1"/>
    <property type="molecule type" value="Genomic_DNA"/>
</dbReference>
<evidence type="ECO:0000256" key="5">
    <source>
        <dbReference type="ARBA" id="ARBA00049303"/>
    </source>
</evidence>
<dbReference type="InterPro" id="IPR041698">
    <property type="entry name" value="Methyltransf_25"/>
</dbReference>
<reference evidence="10" key="1">
    <citation type="submission" date="2023-07" db="EMBL/GenBank/DDBJ databases">
        <authorList>
            <consortium name="AG Swart"/>
            <person name="Singh M."/>
            <person name="Singh A."/>
            <person name="Seah K."/>
            <person name="Emmerich C."/>
        </authorList>
    </citation>
    <scope>NUCLEOTIDE SEQUENCE</scope>
    <source>
        <strain evidence="10">DP1</strain>
    </source>
</reference>
<dbReference type="EC" id="2.1.1.319" evidence="1"/>
<evidence type="ECO:0000256" key="4">
    <source>
        <dbReference type="ARBA" id="ARBA00022691"/>
    </source>
</evidence>
<dbReference type="SUPFAM" id="SSF53335">
    <property type="entry name" value="S-adenosyl-L-methionine-dependent methyltransferases"/>
    <property type="match status" value="1"/>
</dbReference>
<feature type="compositionally biased region" description="Basic and acidic residues" evidence="7">
    <location>
        <begin position="19"/>
        <end position="28"/>
    </location>
</feature>
<evidence type="ECO:0000256" key="3">
    <source>
        <dbReference type="ARBA" id="ARBA00022679"/>
    </source>
</evidence>
<keyword evidence="2 6" id="KW-0489">Methyltransferase</keyword>